<dbReference type="RefSeq" id="WP_218318991.1">
    <property type="nucleotide sequence ID" value="NZ_JAEEGC010000014.1"/>
</dbReference>
<dbReference type="NCBIfam" id="NF007233">
    <property type="entry name" value="PRK09653.1"/>
    <property type="match status" value="1"/>
</dbReference>
<dbReference type="PANTHER" id="PTHR43356:SF3">
    <property type="entry name" value="PHOSPHATE ACETYLTRANSFERASE"/>
    <property type="match status" value="1"/>
</dbReference>
<dbReference type="NCBIfam" id="TIGR00651">
    <property type="entry name" value="pta"/>
    <property type="match status" value="1"/>
</dbReference>
<evidence type="ECO:0000313" key="9">
    <source>
        <dbReference type="EMBL" id="MBV7271956.1"/>
    </source>
</evidence>
<dbReference type="PANTHER" id="PTHR43356">
    <property type="entry name" value="PHOSPHATE ACETYLTRANSFERASE"/>
    <property type="match status" value="1"/>
</dbReference>
<keyword evidence="5 9" id="KW-0808">Transferase</keyword>
<comment type="similarity">
    <text evidence="3">Belongs to the phosphate acetyltransferase and butyryltransferase family.</text>
</comment>
<dbReference type="AlphaFoldDB" id="A0A949WPX1"/>
<evidence type="ECO:0000256" key="1">
    <source>
        <dbReference type="ARBA" id="ARBA00000705"/>
    </source>
</evidence>
<gene>
    <name evidence="9" type="primary">pta</name>
    <name evidence="9" type="ORF">I6U48_03375</name>
</gene>
<feature type="domain" description="Phosphate acetyl/butaryl transferase" evidence="8">
    <location>
        <begin position="4"/>
        <end position="327"/>
    </location>
</feature>
<evidence type="ECO:0000256" key="5">
    <source>
        <dbReference type="ARBA" id="ARBA00022679"/>
    </source>
</evidence>
<keyword evidence="10" id="KW-1185">Reference proteome</keyword>
<dbReference type="InterPro" id="IPR002505">
    <property type="entry name" value="PTA_PTB"/>
</dbReference>
<dbReference type="EMBL" id="JAEEGC010000014">
    <property type="protein sequence ID" value="MBV7271956.1"/>
    <property type="molecule type" value="Genomic_DNA"/>
</dbReference>
<dbReference type="Proteomes" id="UP000694308">
    <property type="component" value="Unassembled WGS sequence"/>
</dbReference>
<sequence length="335" mass="35636">MSKLIEKVWAKAQADKKTIVLPEGEEERTLQACGKIMENGLANLILVGSEKAIREKAAGLGVSLEGVTVLDPETSDKTTVYANEFYELRKKKGMTLEKADKVVRDPLYFATMMVKLGHADGLVSGAIHTTGDLLRPGLQIVKTAPGISVVSSTFVMEVPNCQYGENGLLLFADCAVNPCPTAEELASIAISTAETAKTLCGMEPRVAMLSFSTMGSAQHDLVDKVKKATELAKEMRPDLDIDGELQLDAAIVKKVADLKAPDSKVAGKANVLVFPDLQAGNIGYKLVQRFAGAEAIGPICQGFAKPINDLSRGCSSDDIVNVVAITALQAQDASK</sequence>
<evidence type="ECO:0000259" key="8">
    <source>
        <dbReference type="Pfam" id="PF01515"/>
    </source>
</evidence>
<evidence type="ECO:0000256" key="2">
    <source>
        <dbReference type="ARBA" id="ARBA00004989"/>
    </source>
</evidence>
<dbReference type="PIRSF" id="PIRSF000428">
    <property type="entry name" value="P_Ac_trans"/>
    <property type="match status" value="1"/>
</dbReference>
<name>A0A949WPX1_9CLOT</name>
<evidence type="ECO:0000256" key="7">
    <source>
        <dbReference type="ARBA" id="ARBA00031108"/>
    </source>
</evidence>
<dbReference type="GO" id="GO:0008959">
    <property type="term" value="F:phosphate acetyltransferase activity"/>
    <property type="evidence" value="ECO:0007669"/>
    <property type="project" value="UniProtKB-EC"/>
</dbReference>
<comment type="catalytic activity">
    <reaction evidence="1">
        <text>acetyl-CoA + phosphate = acetyl phosphate + CoA</text>
        <dbReference type="Rhea" id="RHEA:19521"/>
        <dbReference type="ChEBI" id="CHEBI:22191"/>
        <dbReference type="ChEBI" id="CHEBI:43474"/>
        <dbReference type="ChEBI" id="CHEBI:57287"/>
        <dbReference type="ChEBI" id="CHEBI:57288"/>
        <dbReference type="EC" id="2.3.1.8"/>
    </reaction>
</comment>
<dbReference type="NCBIfam" id="NF004167">
    <property type="entry name" value="PRK05632.1"/>
    <property type="match status" value="1"/>
</dbReference>
<comment type="pathway">
    <text evidence="2">Metabolic intermediate biosynthesis; acetyl-CoA biosynthesis; acetyl-CoA from acetate: step 2/2.</text>
</comment>
<evidence type="ECO:0000313" key="10">
    <source>
        <dbReference type="Proteomes" id="UP000694308"/>
    </source>
</evidence>
<keyword evidence="6 9" id="KW-0012">Acyltransferase</keyword>
<evidence type="ECO:0000256" key="4">
    <source>
        <dbReference type="ARBA" id="ARBA00021528"/>
    </source>
</evidence>
<organism evidence="9 10">
    <name type="scientific">Clostridium thailandense</name>
    <dbReference type="NCBI Taxonomy" id="2794346"/>
    <lineage>
        <taxon>Bacteria</taxon>
        <taxon>Bacillati</taxon>
        <taxon>Bacillota</taxon>
        <taxon>Clostridia</taxon>
        <taxon>Eubacteriales</taxon>
        <taxon>Clostridiaceae</taxon>
        <taxon>Clostridium</taxon>
    </lineage>
</organism>
<accession>A0A949WPX1</accession>
<evidence type="ECO:0000256" key="3">
    <source>
        <dbReference type="ARBA" id="ARBA00005656"/>
    </source>
</evidence>
<comment type="caution">
    <text evidence="9">The sequence shown here is derived from an EMBL/GenBank/DDBJ whole genome shotgun (WGS) entry which is preliminary data.</text>
</comment>
<reference evidence="9" key="1">
    <citation type="submission" date="2020-12" db="EMBL/GenBank/DDBJ databases">
        <title>Clostridium thailandense sp. nov., a novel acetogenic bacterium isolated from peat land soil in Thailand.</title>
        <authorList>
            <person name="Chaikitkaew S."/>
            <person name="Birkeland N.K."/>
        </authorList>
    </citation>
    <scope>NUCLEOTIDE SEQUENCE</scope>
    <source>
        <strain evidence="9">PL3</strain>
    </source>
</reference>
<evidence type="ECO:0000256" key="6">
    <source>
        <dbReference type="ARBA" id="ARBA00023315"/>
    </source>
</evidence>
<dbReference type="InterPro" id="IPR012147">
    <property type="entry name" value="P_Ac_Bu_trans"/>
</dbReference>
<protein>
    <recommendedName>
        <fullName evidence="4">Phosphate acetyltransferase</fullName>
    </recommendedName>
    <alternativeName>
        <fullName evidence="7">Phosphotransacetylase</fullName>
    </alternativeName>
</protein>
<dbReference type="InterPro" id="IPR004614">
    <property type="entry name" value="P_AcTrfase"/>
</dbReference>
<dbReference type="Pfam" id="PF01515">
    <property type="entry name" value="PTA_PTB"/>
    <property type="match status" value="1"/>
</dbReference>
<proteinExistence type="inferred from homology"/>
<dbReference type="InterPro" id="IPR050500">
    <property type="entry name" value="Phos_Acetyltrans/Butyryltrans"/>
</dbReference>